<gene>
    <name evidence="2" type="ORF">I4X03_017475</name>
</gene>
<feature type="transmembrane region" description="Helical" evidence="1">
    <location>
        <begin position="21"/>
        <end position="42"/>
    </location>
</feature>
<name>A0ABS7SSX3_9BURK</name>
<feature type="transmembrane region" description="Helical" evidence="1">
    <location>
        <begin position="163"/>
        <end position="182"/>
    </location>
</feature>
<feature type="transmembrane region" description="Helical" evidence="1">
    <location>
        <begin position="202"/>
        <end position="220"/>
    </location>
</feature>
<evidence type="ECO:0000256" key="1">
    <source>
        <dbReference type="SAM" id="Phobius"/>
    </source>
</evidence>
<dbReference type="Proteomes" id="UP000809349">
    <property type="component" value="Unassembled WGS sequence"/>
</dbReference>
<dbReference type="EMBL" id="JAFBIL020000007">
    <property type="protein sequence ID" value="MBZ2209063.1"/>
    <property type="molecule type" value="Genomic_DNA"/>
</dbReference>
<feature type="transmembrane region" description="Helical" evidence="1">
    <location>
        <begin position="306"/>
        <end position="326"/>
    </location>
</feature>
<proteinExistence type="predicted"/>
<feature type="transmembrane region" description="Helical" evidence="1">
    <location>
        <begin position="338"/>
        <end position="359"/>
    </location>
</feature>
<keyword evidence="1" id="KW-1133">Transmembrane helix</keyword>
<feature type="transmembrane region" description="Helical" evidence="1">
    <location>
        <begin position="265"/>
        <end position="285"/>
    </location>
</feature>
<reference evidence="2 3" key="1">
    <citation type="submission" date="2021-08" db="EMBL/GenBank/DDBJ databases">
        <title>Massilia sp. R798.</title>
        <authorList>
            <person name="Baek J.H."/>
            <person name="Jung H.S."/>
            <person name="Kim K.R."/>
            <person name="Jeon C.O."/>
        </authorList>
    </citation>
    <scope>NUCLEOTIDE SEQUENCE [LARGE SCALE GENOMIC DNA]</scope>
    <source>
        <strain evidence="2 3">R798</strain>
    </source>
</reference>
<accession>A0ABS7SSX3</accession>
<keyword evidence="3" id="KW-1185">Reference proteome</keyword>
<dbReference type="RefSeq" id="WP_223469539.1">
    <property type="nucleotide sequence ID" value="NZ_JAFBIL020000007.1"/>
</dbReference>
<protein>
    <submittedName>
        <fullName evidence="2">DUF4153 domain-containing protein</fullName>
    </submittedName>
</protein>
<feature type="transmembrane region" description="Helical" evidence="1">
    <location>
        <begin position="54"/>
        <end position="74"/>
    </location>
</feature>
<comment type="caution">
    <text evidence="2">The sequence shown here is derived from an EMBL/GenBank/DDBJ whole genome shotgun (WGS) entry which is preliminary data.</text>
</comment>
<evidence type="ECO:0000313" key="2">
    <source>
        <dbReference type="EMBL" id="MBZ2209063.1"/>
    </source>
</evidence>
<organism evidence="2 3">
    <name type="scientific">Massilia soli</name>
    <dbReference type="NCBI Taxonomy" id="2792854"/>
    <lineage>
        <taxon>Bacteria</taxon>
        <taxon>Pseudomonadati</taxon>
        <taxon>Pseudomonadota</taxon>
        <taxon>Betaproteobacteria</taxon>
        <taxon>Burkholderiales</taxon>
        <taxon>Oxalobacteraceae</taxon>
        <taxon>Telluria group</taxon>
        <taxon>Massilia</taxon>
    </lineage>
</organism>
<sequence>MLTSDMASNWPAQSLPSSNIGAIRVAAGLVQGLVLYLLYQSFKAKAWPSSEPLLAGPLVLVWLIVPILFIASIGALNRRQLLTWIPVAAAILGALGAYDVWRAAGPGAVASPSNDNPSNLTGQLIVVCISGFFIAQSLVMAGAGERRRIASYPAYFETAWKQFVQLSFSALFVGVTWLVLLLGSELFMLIKLDFLRQVIGESWFVIPMIALAFSCAMHITDVRPAIVRGIRTLLLVLLSWILPVAVLVIGGFLASLPFTGLEPLWATRSATAVLLGAAAVLVVLVNAAYQDGAPDVAAAPVVQGSVRVASVLLAPIVLIGLYALSLRVGDYGWTTSRIVAAACLAVASIYAAGYAWAALRPDRRIAISTTNITNAFVVLGMLLTLFSPLGDPARLSVASQVARLQSGKVAPDKFDFAYLRFEGKRHGHVALEQLRANFQGQDAQLVRDKIAAVQKMNGPVHQQADLLAQPVPVRLSENARVWPKGSRLPASFLTTNLNLLSGSPYPACLRGERGACDLVLLDLTGDGKPEIVMLGALPEPNAVVVSEVKPGQWRPLGTLPSSLAACASLRQALIDGKYTLAAPVMRELDIGDMRLAVRPHWEPELFTCPD</sequence>
<feature type="transmembrane region" description="Helical" evidence="1">
    <location>
        <begin position="81"/>
        <end position="101"/>
    </location>
</feature>
<dbReference type="InterPro" id="IPR025291">
    <property type="entry name" value="DUF4153"/>
</dbReference>
<keyword evidence="1" id="KW-0472">Membrane</keyword>
<dbReference type="Pfam" id="PF13687">
    <property type="entry name" value="DUF4153"/>
    <property type="match status" value="1"/>
</dbReference>
<feature type="transmembrane region" description="Helical" evidence="1">
    <location>
        <begin position="121"/>
        <end position="143"/>
    </location>
</feature>
<evidence type="ECO:0000313" key="3">
    <source>
        <dbReference type="Proteomes" id="UP000809349"/>
    </source>
</evidence>
<feature type="transmembrane region" description="Helical" evidence="1">
    <location>
        <begin position="371"/>
        <end position="390"/>
    </location>
</feature>
<keyword evidence="1" id="KW-0812">Transmembrane</keyword>
<feature type="transmembrane region" description="Helical" evidence="1">
    <location>
        <begin position="232"/>
        <end position="253"/>
    </location>
</feature>